<dbReference type="InterPro" id="IPR036188">
    <property type="entry name" value="FAD/NAD-bd_sf"/>
</dbReference>
<keyword evidence="1 3" id="KW-0560">Oxidoreductase</keyword>
<comment type="caution">
    <text evidence="3">The sequence shown here is derived from an EMBL/GenBank/DDBJ whole genome shotgun (WGS) entry which is preliminary data.</text>
</comment>
<dbReference type="GO" id="GO:0016491">
    <property type="term" value="F:oxidoreductase activity"/>
    <property type="evidence" value="ECO:0007669"/>
    <property type="project" value="UniProtKB-KW"/>
</dbReference>
<dbReference type="EC" id="1.-.-.-" evidence="3"/>
<dbReference type="Pfam" id="PF01266">
    <property type="entry name" value="DAO"/>
    <property type="match status" value="1"/>
</dbReference>
<gene>
    <name evidence="3" type="ORF">NMN56_009295</name>
</gene>
<reference evidence="3 4" key="1">
    <citation type="submission" date="2023-05" db="EMBL/GenBank/DDBJ databases">
        <title>Streptantibioticus silvisoli sp. nov., acidotolerant actinomycetes 1 from pine litter.</title>
        <authorList>
            <person name="Swiecimska M."/>
            <person name="Golinska P."/>
            <person name="Sangal V."/>
            <person name="Wachnowicz B."/>
            <person name="Goodfellow M."/>
        </authorList>
    </citation>
    <scope>NUCLEOTIDE SEQUENCE [LARGE SCALE GENOMIC DNA]</scope>
    <source>
        <strain evidence="3 4">DSM 42109</strain>
    </source>
</reference>
<dbReference type="SUPFAM" id="SSF51905">
    <property type="entry name" value="FAD/NAD(P)-binding domain"/>
    <property type="match status" value="1"/>
</dbReference>
<evidence type="ECO:0000313" key="4">
    <source>
        <dbReference type="Proteomes" id="UP001214441"/>
    </source>
</evidence>
<dbReference type="Proteomes" id="UP001214441">
    <property type="component" value="Unassembled WGS sequence"/>
</dbReference>
<accession>A0ABT6ZSW0</accession>
<dbReference type="Gene3D" id="3.50.50.60">
    <property type="entry name" value="FAD/NAD(P)-binding domain"/>
    <property type="match status" value="1"/>
</dbReference>
<dbReference type="EMBL" id="JANCPR020000007">
    <property type="protein sequence ID" value="MDJ1132141.1"/>
    <property type="molecule type" value="Genomic_DNA"/>
</dbReference>
<dbReference type="RefSeq" id="WP_274042454.1">
    <property type="nucleotide sequence ID" value="NZ_JANCPR020000007.1"/>
</dbReference>
<sequence>MASRRIAVIGAGVLGAALAHRLTAERDTSVEVTLLDRDQPGRGTSRWSLAWLNSNGKSPRAYHDLGVHGMAAWERLARRTDGDTWYRPVGNLRWAGTERGTRLLAERVAWMSAWGYAAELVDRHEAARLEPALDLPPDVAHASWFPGEGYVLTEPLIASLVQRARARGAEVRTGSSGQVTAVEGEGSGPRVVRTADGGQLEADTVVCCAGRWTPEVTRLAGAPGVGVPIVDPEPPGSSAPALVVRVGPVREAPVRVLHTPLVHLRAHGVDSGQVHLEAGDVTVDLHTPDHELDAWATTLLERARSLVPSLKDAEILARKVCVRPLPLDGLPVVGPVAGEGSPYVVVTHSGVTLGAGLAELVAEELLKGERLPALEPFRPDRFEPAHSTEG</sequence>
<organism evidence="3 4">
    <name type="scientific">Streptomyces iconiensis</name>
    <dbReference type="NCBI Taxonomy" id="1384038"/>
    <lineage>
        <taxon>Bacteria</taxon>
        <taxon>Bacillati</taxon>
        <taxon>Actinomycetota</taxon>
        <taxon>Actinomycetes</taxon>
        <taxon>Kitasatosporales</taxon>
        <taxon>Streptomycetaceae</taxon>
        <taxon>Streptomyces</taxon>
    </lineage>
</organism>
<evidence type="ECO:0000256" key="1">
    <source>
        <dbReference type="ARBA" id="ARBA00023002"/>
    </source>
</evidence>
<dbReference type="PANTHER" id="PTHR13847">
    <property type="entry name" value="SARCOSINE DEHYDROGENASE-RELATED"/>
    <property type="match status" value="1"/>
</dbReference>
<proteinExistence type="predicted"/>
<feature type="domain" description="FAD dependent oxidoreductase" evidence="2">
    <location>
        <begin position="5"/>
        <end position="363"/>
    </location>
</feature>
<evidence type="ECO:0000313" key="3">
    <source>
        <dbReference type="EMBL" id="MDJ1132141.1"/>
    </source>
</evidence>
<evidence type="ECO:0000259" key="2">
    <source>
        <dbReference type="Pfam" id="PF01266"/>
    </source>
</evidence>
<dbReference type="PANTHER" id="PTHR13847:SF289">
    <property type="entry name" value="GLYCINE OXIDASE"/>
    <property type="match status" value="1"/>
</dbReference>
<protein>
    <submittedName>
        <fullName evidence="3">FAD-binding oxidoreductase</fullName>
        <ecNumber evidence="3">1.-.-.-</ecNumber>
    </submittedName>
</protein>
<dbReference type="Gene3D" id="3.30.9.10">
    <property type="entry name" value="D-Amino Acid Oxidase, subunit A, domain 2"/>
    <property type="match status" value="1"/>
</dbReference>
<name>A0ABT6ZSW0_9ACTN</name>
<dbReference type="InterPro" id="IPR006076">
    <property type="entry name" value="FAD-dep_OxRdtase"/>
</dbReference>
<keyword evidence="4" id="KW-1185">Reference proteome</keyword>